<evidence type="ECO:0000313" key="3">
    <source>
        <dbReference type="Proteomes" id="UP000198882"/>
    </source>
</evidence>
<reference evidence="3" key="1">
    <citation type="submission" date="2016-10" db="EMBL/GenBank/DDBJ databases">
        <authorList>
            <person name="Varghese N."/>
            <person name="Submissions S."/>
        </authorList>
    </citation>
    <scope>NUCLEOTIDE SEQUENCE [LARGE SCALE GENOMIC DNA]</scope>
    <source>
        <strain evidence="3">B4,CECT 8067,JCM 17497</strain>
    </source>
</reference>
<sequence length="140" mass="15397">MSYPVRDARRRIQDEHAAIVDGIDHCATQVADPWDTARTTDRDAVVDGLRGALEATGLLEQLPLVLADVVDATGYELRAQPVAAPPYVVVTSRGPVLRATIDPGRLVVRFDVFDVVRDHETGQLPAYRRRNGVRLSVSLE</sequence>
<protein>
    <recommendedName>
        <fullName evidence="1">DUF7988 domain-containing protein</fullName>
    </recommendedName>
</protein>
<dbReference type="EMBL" id="FNFE01000003">
    <property type="protein sequence ID" value="SDK22524.1"/>
    <property type="molecule type" value="Genomic_DNA"/>
</dbReference>
<dbReference type="Pfam" id="PF25950">
    <property type="entry name" value="DUF7988"/>
    <property type="match status" value="1"/>
</dbReference>
<dbReference type="AlphaFoldDB" id="A0A1G9A6N5"/>
<evidence type="ECO:0000313" key="2">
    <source>
        <dbReference type="EMBL" id="SDK22524.1"/>
    </source>
</evidence>
<dbReference type="STRING" id="1095776.SAMN04515672_2586"/>
<name>A0A1G9A6N5_9EURY</name>
<evidence type="ECO:0000259" key="1">
    <source>
        <dbReference type="Pfam" id="PF25950"/>
    </source>
</evidence>
<proteinExistence type="predicted"/>
<accession>A0A1G9A6N5</accession>
<feature type="domain" description="DUF7988" evidence="1">
    <location>
        <begin position="6"/>
        <end position="140"/>
    </location>
</feature>
<dbReference type="RefSeq" id="WP_090306978.1">
    <property type="nucleotide sequence ID" value="NZ_FNFE01000003.1"/>
</dbReference>
<organism evidence="2 3">
    <name type="scientific">Natronorubrum texcoconense</name>
    <dbReference type="NCBI Taxonomy" id="1095776"/>
    <lineage>
        <taxon>Archaea</taxon>
        <taxon>Methanobacteriati</taxon>
        <taxon>Methanobacteriota</taxon>
        <taxon>Stenosarchaea group</taxon>
        <taxon>Halobacteria</taxon>
        <taxon>Halobacteriales</taxon>
        <taxon>Natrialbaceae</taxon>
        <taxon>Natronorubrum</taxon>
    </lineage>
</organism>
<dbReference type="InterPro" id="IPR058294">
    <property type="entry name" value="DUF7988"/>
</dbReference>
<dbReference type="OrthoDB" id="168840at2157"/>
<gene>
    <name evidence="2" type="ORF">SAMN04515672_2586</name>
</gene>
<dbReference type="Proteomes" id="UP000198882">
    <property type="component" value="Unassembled WGS sequence"/>
</dbReference>
<keyword evidence="3" id="KW-1185">Reference proteome</keyword>